<dbReference type="Gene3D" id="3.30.70.260">
    <property type="match status" value="2"/>
</dbReference>
<dbReference type="Pfam" id="PF13740">
    <property type="entry name" value="ACT_6"/>
    <property type="match status" value="1"/>
</dbReference>
<keyword evidence="1" id="KW-0804">Transcription</keyword>
<sequence length="168" mass="17831">MMKTIVISIIGPDRSGIVDDVSKCLINHQGNWLGSSMSLMAGQFAGIVEASLPEDQLASLTAELNQLNNLTIHVADGVSEETTTTPTLEFVVTANDRPGIVQQVSACLAKLQTNVLLLETECQPAAHFGGNLFQARISVALPAQLSADDVWAALEALSDDLMIDQDAV</sequence>
<proteinExistence type="predicted"/>
<dbReference type="GO" id="GO:0006355">
    <property type="term" value="P:regulation of DNA-templated transcription"/>
    <property type="evidence" value="ECO:0007669"/>
    <property type="project" value="UniProtKB-UniRule"/>
</dbReference>
<dbReference type="InterPro" id="IPR016867">
    <property type="entry name" value="GcvR"/>
</dbReference>
<evidence type="ECO:0000256" key="1">
    <source>
        <dbReference type="PIRNR" id="PIRNR028103"/>
    </source>
</evidence>
<dbReference type="InterPro" id="IPR045865">
    <property type="entry name" value="ACT-like_dom_sf"/>
</dbReference>
<dbReference type="SUPFAM" id="SSF55021">
    <property type="entry name" value="ACT-like"/>
    <property type="match status" value="2"/>
</dbReference>
<keyword evidence="1" id="KW-0678">Repressor</keyword>
<comment type="subcellular location">
    <subcellularLocation>
        <location evidence="1">Cytoplasm</location>
    </subcellularLocation>
</comment>
<organism evidence="2 3">
    <name type="scientific">Neiella litorisoli</name>
    <dbReference type="NCBI Taxonomy" id="2771431"/>
    <lineage>
        <taxon>Bacteria</taxon>
        <taxon>Pseudomonadati</taxon>
        <taxon>Pseudomonadota</taxon>
        <taxon>Gammaproteobacteria</taxon>
        <taxon>Alteromonadales</taxon>
        <taxon>Echinimonadaceae</taxon>
        <taxon>Neiella</taxon>
    </lineage>
</organism>
<keyword evidence="3" id="KW-1185">Reference proteome</keyword>
<dbReference type="GO" id="GO:0005737">
    <property type="term" value="C:cytoplasm"/>
    <property type="evidence" value="ECO:0007669"/>
    <property type="project" value="UniProtKB-SubCell"/>
</dbReference>
<name>A0A8J6QVD9_9GAMM</name>
<evidence type="ECO:0000313" key="3">
    <source>
        <dbReference type="Proteomes" id="UP000638014"/>
    </source>
</evidence>
<dbReference type="PANTHER" id="PTHR34875:SF6">
    <property type="entry name" value="UPF0237 PROTEIN MJ1558"/>
    <property type="match status" value="1"/>
</dbReference>
<dbReference type="CDD" id="cd04869">
    <property type="entry name" value="ACT_GcvR_2"/>
    <property type="match status" value="1"/>
</dbReference>
<evidence type="ECO:0000313" key="2">
    <source>
        <dbReference type="EMBL" id="MBD1390358.1"/>
    </source>
</evidence>
<gene>
    <name evidence="2" type="ORF">IC617_13025</name>
</gene>
<dbReference type="PANTHER" id="PTHR34875">
    <property type="entry name" value="UPF0237 PROTEIN MJ1558"/>
    <property type="match status" value="1"/>
</dbReference>
<reference evidence="2" key="1">
    <citation type="submission" date="2020-09" db="EMBL/GenBank/DDBJ databases">
        <title>A novel bacterium of genus Neiella, isolated from South China Sea.</title>
        <authorList>
            <person name="Huang H."/>
            <person name="Mo K."/>
            <person name="Hu Y."/>
        </authorList>
    </citation>
    <scope>NUCLEOTIDE SEQUENCE</scope>
    <source>
        <strain evidence="2">HB171785</strain>
    </source>
</reference>
<comment type="caution">
    <text evidence="2">The sequence shown here is derived from an EMBL/GenBank/DDBJ whole genome shotgun (WGS) entry which is preliminary data.</text>
</comment>
<dbReference type="EMBL" id="JACXAF010000017">
    <property type="protein sequence ID" value="MBD1390358.1"/>
    <property type="molecule type" value="Genomic_DNA"/>
</dbReference>
<accession>A0A8J6QVD9</accession>
<dbReference type="Proteomes" id="UP000638014">
    <property type="component" value="Unassembled WGS sequence"/>
</dbReference>
<dbReference type="AlphaFoldDB" id="A0A8J6QVD9"/>
<keyword evidence="1" id="KW-0963">Cytoplasm</keyword>
<dbReference type="InterPro" id="IPR050990">
    <property type="entry name" value="UPF0237/GcvR_regulator"/>
</dbReference>
<protein>
    <recommendedName>
        <fullName evidence="1">Glycine cleavage system transcriptional repressor</fullName>
    </recommendedName>
</protein>
<dbReference type="PIRSF" id="PIRSF028103">
    <property type="entry name" value="GcvR"/>
    <property type="match status" value="1"/>
</dbReference>